<evidence type="ECO:0000256" key="6">
    <source>
        <dbReference type="ARBA" id="ARBA00023136"/>
    </source>
</evidence>
<evidence type="ECO:0000256" key="8">
    <source>
        <dbReference type="RuleBase" id="RU003857"/>
    </source>
</evidence>
<feature type="transmembrane region" description="Helical" evidence="9">
    <location>
        <begin position="160"/>
        <end position="178"/>
    </location>
</feature>
<evidence type="ECO:0000256" key="1">
    <source>
        <dbReference type="ARBA" id="ARBA00004141"/>
    </source>
</evidence>
<dbReference type="PANTHER" id="PTHR11003:SF352">
    <property type="entry name" value="BCDNA.GH04802-RELATED"/>
    <property type="match status" value="1"/>
</dbReference>
<proteinExistence type="inferred from homology"/>
<keyword evidence="6 9" id="KW-0472">Membrane</keyword>
<evidence type="ECO:0000313" key="11">
    <source>
        <dbReference type="EMBL" id="KAK2724097.1"/>
    </source>
</evidence>
<keyword evidence="5 8" id="KW-0406">Ion transport</keyword>
<dbReference type="EMBL" id="JAVRJZ010000004">
    <property type="protein sequence ID" value="KAK2724097.1"/>
    <property type="molecule type" value="Genomic_DNA"/>
</dbReference>
<feature type="domain" description="Potassium channel" evidence="10">
    <location>
        <begin position="229"/>
        <end position="309"/>
    </location>
</feature>
<feature type="transmembrane region" description="Helical" evidence="9">
    <location>
        <begin position="217"/>
        <end position="241"/>
    </location>
</feature>
<dbReference type="InterPro" id="IPR003280">
    <property type="entry name" value="2pore_dom_K_chnl"/>
</dbReference>
<protein>
    <recommendedName>
        <fullName evidence="10">Potassium channel domain-containing protein</fullName>
    </recommendedName>
</protein>
<feature type="transmembrane region" description="Helical" evidence="9">
    <location>
        <begin position="127"/>
        <end position="148"/>
    </location>
</feature>
<sequence>MDSPPFHGRRKRTFKSKCADFCRNLIAFIFGHVGICGLVVGYIIIGTFVFMAIEDEGGYYPAIDVKQTRKDLVSELWEITMQQNVFNKDNWTVVVAEKVRNYQLTIIEAVEEGYEGDDEVKYIPTQWTFSGAFLYCLTVITTIGYGNIAPVTIVGKIMTIFYAMIGMPIFLLYVSNIGDILATSFRWTYVKICLCGGKKKRSPSGSLGSDTDQGDPLAVTVPLTISVSIIVGYVYGGALLFMNWEDWDLLDSCYFCFISLSTIGFGDIVPGDSFSASDGVEPSLIFCSTYLIIGMALIAMCFNLMQEEVVAKIQRVGKAFGCVKSDE</sequence>
<comment type="subcellular location">
    <subcellularLocation>
        <location evidence="1">Membrane</location>
        <topology evidence="1">Multi-pass membrane protein</topology>
    </subcellularLocation>
</comment>
<dbReference type="GO" id="GO:0005886">
    <property type="term" value="C:plasma membrane"/>
    <property type="evidence" value="ECO:0007669"/>
    <property type="project" value="TreeGrafter"/>
</dbReference>
<comment type="caution">
    <text evidence="11">The sequence shown here is derived from an EMBL/GenBank/DDBJ whole genome shotgun (WGS) entry which is preliminary data.</text>
</comment>
<feature type="transmembrane region" description="Helical" evidence="9">
    <location>
        <begin position="283"/>
        <end position="305"/>
    </location>
</feature>
<comment type="similarity">
    <text evidence="8">Belongs to the two pore domain potassium channel (TC 1.A.1.8) family.</text>
</comment>
<dbReference type="Pfam" id="PF07885">
    <property type="entry name" value="Ion_trans_2"/>
    <property type="match status" value="2"/>
</dbReference>
<evidence type="ECO:0000256" key="9">
    <source>
        <dbReference type="SAM" id="Phobius"/>
    </source>
</evidence>
<feature type="transmembrane region" description="Helical" evidence="9">
    <location>
        <begin position="253"/>
        <end position="271"/>
    </location>
</feature>
<dbReference type="SUPFAM" id="SSF81324">
    <property type="entry name" value="Voltage-gated potassium channels"/>
    <property type="match status" value="2"/>
</dbReference>
<evidence type="ECO:0000256" key="4">
    <source>
        <dbReference type="ARBA" id="ARBA00022989"/>
    </source>
</evidence>
<keyword evidence="7 8" id="KW-0407">Ion channel</keyword>
<gene>
    <name evidence="11" type="ORF">QYM36_002443</name>
</gene>
<keyword evidence="12" id="KW-1185">Reference proteome</keyword>
<accession>A0AA88INW2</accession>
<dbReference type="AlphaFoldDB" id="A0AA88INW2"/>
<dbReference type="FunFam" id="1.10.287.70:FF:000155">
    <property type="entry name" value="potassium channel subfamily K member 16"/>
    <property type="match status" value="1"/>
</dbReference>
<dbReference type="PANTHER" id="PTHR11003">
    <property type="entry name" value="POTASSIUM CHANNEL, SUBFAMILY K"/>
    <property type="match status" value="1"/>
</dbReference>
<evidence type="ECO:0000256" key="7">
    <source>
        <dbReference type="ARBA" id="ARBA00023303"/>
    </source>
</evidence>
<dbReference type="Gene3D" id="1.10.287.70">
    <property type="match status" value="1"/>
</dbReference>
<dbReference type="InterPro" id="IPR013099">
    <property type="entry name" value="K_chnl_dom"/>
</dbReference>
<reference evidence="11" key="1">
    <citation type="submission" date="2023-07" db="EMBL/GenBank/DDBJ databases">
        <title>Chromosome-level genome assembly of Artemia franciscana.</title>
        <authorList>
            <person name="Jo E."/>
        </authorList>
    </citation>
    <scope>NUCLEOTIDE SEQUENCE</scope>
    <source>
        <tissue evidence="11">Whole body</tissue>
    </source>
</reference>
<keyword evidence="2 8" id="KW-0813">Transport</keyword>
<evidence type="ECO:0000256" key="2">
    <source>
        <dbReference type="ARBA" id="ARBA00022448"/>
    </source>
</evidence>
<dbReference type="GO" id="GO:0015271">
    <property type="term" value="F:outward rectifier potassium channel activity"/>
    <property type="evidence" value="ECO:0007669"/>
    <property type="project" value="TreeGrafter"/>
</dbReference>
<evidence type="ECO:0000256" key="3">
    <source>
        <dbReference type="ARBA" id="ARBA00022692"/>
    </source>
</evidence>
<evidence type="ECO:0000259" key="10">
    <source>
        <dbReference type="Pfam" id="PF07885"/>
    </source>
</evidence>
<feature type="domain" description="Potassium channel" evidence="10">
    <location>
        <begin position="124"/>
        <end position="181"/>
    </location>
</feature>
<keyword evidence="3 8" id="KW-0812">Transmembrane</keyword>
<dbReference type="GO" id="GO:0030322">
    <property type="term" value="P:stabilization of membrane potential"/>
    <property type="evidence" value="ECO:0007669"/>
    <property type="project" value="TreeGrafter"/>
</dbReference>
<dbReference type="Proteomes" id="UP001187531">
    <property type="component" value="Unassembled WGS sequence"/>
</dbReference>
<name>A0AA88INW2_ARTSF</name>
<organism evidence="11 12">
    <name type="scientific">Artemia franciscana</name>
    <name type="common">Brine shrimp</name>
    <name type="synonym">Artemia sanfranciscana</name>
    <dbReference type="NCBI Taxonomy" id="6661"/>
    <lineage>
        <taxon>Eukaryota</taxon>
        <taxon>Metazoa</taxon>
        <taxon>Ecdysozoa</taxon>
        <taxon>Arthropoda</taxon>
        <taxon>Crustacea</taxon>
        <taxon>Branchiopoda</taxon>
        <taxon>Anostraca</taxon>
        <taxon>Artemiidae</taxon>
        <taxon>Artemia</taxon>
    </lineage>
</organism>
<dbReference type="PRINTS" id="PR01333">
    <property type="entry name" value="2POREKCHANEL"/>
</dbReference>
<evidence type="ECO:0000256" key="5">
    <source>
        <dbReference type="ARBA" id="ARBA00023065"/>
    </source>
</evidence>
<dbReference type="GO" id="GO:0022841">
    <property type="term" value="F:potassium ion leak channel activity"/>
    <property type="evidence" value="ECO:0007669"/>
    <property type="project" value="TreeGrafter"/>
</dbReference>
<feature type="transmembrane region" description="Helical" evidence="9">
    <location>
        <begin position="21"/>
        <end position="53"/>
    </location>
</feature>
<keyword evidence="4 9" id="KW-1133">Transmembrane helix</keyword>
<evidence type="ECO:0000313" key="12">
    <source>
        <dbReference type="Proteomes" id="UP001187531"/>
    </source>
</evidence>